<feature type="transmembrane region" description="Helical" evidence="2">
    <location>
        <begin position="138"/>
        <end position="158"/>
    </location>
</feature>
<reference evidence="4" key="1">
    <citation type="journal article" date="2019" name="Int. J. Syst. Evol. Microbiol.">
        <title>The Global Catalogue of Microorganisms (GCM) 10K type strain sequencing project: providing services to taxonomists for standard genome sequencing and annotation.</title>
        <authorList>
            <consortium name="The Broad Institute Genomics Platform"/>
            <consortium name="The Broad Institute Genome Sequencing Center for Infectious Disease"/>
            <person name="Wu L."/>
            <person name="Ma J."/>
        </authorList>
    </citation>
    <scope>NUCLEOTIDE SEQUENCE [LARGE SCALE GENOMIC DNA]</scope>
    <source>
        <strain evidence="4">KCTC 12848</strain>
    </source>
</reference>
<feature type="compositionally biased region" description="Polar residues" evidence="1">
    <location>
        <begin position="1"/>
        <end position="11"/>
    </location>
</feature>
<dbReference type="Proteomes" id="UP001595833">
    <property type="component" value="Unassembled WGS sequence"/>
</dbReference>
<dbReference type="InterPro" id="IPR011990">
    <property type="entry name" value="TPR-like_helical_dom_sf"/>
</dbReference>
<proteinExistence type="predicted"/>
<keyword evidence="4" id="KW-1185">Reference proteome</keyword>
<evidence type="ECO:0000256" key="2">
    <source>
        <dbReference type="SAM" id="Phobius"/>
    </source>
</evidence>
<sequence>MTLEQPGTTGQPWPPEQPGVTEQPEWVDDTPTDPRLPLLTPQPPVPPPPPRWRAAAVLLNLTGIGAGYAYLGRWVRAWVATVVGVALVFTAYATDAAQSPWSWRAVAVVWLAALAVDASRLAARHPRPHGRPTRSRPVLVGALAVVVVAGAYAGYGLAGHDAYTDGTAAQSAGDCATATDEFDAVTGFYRLTLSADVAGAKRARVECADYVRAVESQRGGSHDRAVDEYLRFRQDHPDSVLRPFARDNLVETYATWARELRDDQRLGQSIEVYRDLVEEEPSFRPEAAETYLLLARAPTSTEPVARARGAVDALLVVVDEFGDTPAAAEVPGMLDAVYAEAVAPYARGEFCNALPTLEYFAGLTAEPTGKVAGDARNNLPRAVLECGLGQLRDGQSDNAVTTLERFVTTYPEHGDAAQARSALISAKVAVGTGAQLPVPAPLGASGPLRVTFYNGVNAPVSVRVAGSTAHEFTLPACAGCPASFAPGTTGDACASFAGLPGHTVGLNAGRHHVLGEYLSATDLAESFDVSGGAPYLYCTYVVQAF</sequence>
<comment type="caution">
    <text evidence="3">The sequence shown here is derived from an EMBL/GenBank/DDBJ whole genome shotgun (WGS) entry which is preliminary data.</text>
</comment>
<evidence type="ECO:0000313" key="4">
    <source>
        <dbReference type="Proteomes" id="UP001595833"/>
    </source>
</evidence>
<gene>
    <name evidence="3" type="ORF">ACFPFM_25395</name>
</gene>
<dbReference type="RefSeq" id="WP_344039029.1">
    <property type="nucleotide sequence ID" value="NZ_BAAAKE010000014.1"/>
</dbReference>
<dbReference type="InterPro" id="IPR019734">
    <property type="entry name" value="TPR_rpt"/>
</dbReference>
<accession>A0ABV9Y5P3</accession>
<keyword evidence="2" id="KW-0472">Membrane</keyword>
<dbReference type="Pfam" id="PF13174">
    <property type="entry name" value="TPR_6"/>
    <property type="match status" value="1"/>
</dbReference>
<protein>
    <submittedName>
        <fullName evidence="3">Tol-pal system YbgF family protein</fullName>
    </submittedName>
</protein>
<evidence type="ECO:0000313" key="3">
    <source>
        <dbReference type="EMBL" id="MFC5057069.1"/>
    </source>
</evidence>
<feature type="transmembrane region" description="Helical" evidence="2">
    <location>
        <begin position="52"/>
        <end position="71"/>
    </location>
</feature>
<organism evidence="3 4">
    <name type="scientific">Saccharothrix xinjiangensis</name>
    <dbReference type="NCBI Taxonomy" id="204798"/>
    <lineage>
        <taxon>Bacteria</taxon>
        <taxon>Bacillati</taxon>
        <taxon>Actinomycetota</taxon>
        <taxon>Actinomycetes</taxon>
        <taxon>Pseudonocardiales</taxon>
        <taxon>Pseudonocardiaceae</taxon>
        <taxon>Saccharothrix</taxon>
    </lineage>
</organism>
<name>A0ABV9Y5P3_9PSEU</name>
<keyword evidence="2" id="KW-0812">Transmembrane</keyword>
<feature type="region of interest" description="Disordered" evidence="1">
    <location>
        <begin position="1"/>
        <end position="48"/>
    </location>
</feature>
<evidence type="ECO:0000256" key="1">
    <source>
        <dbReference type="SAM" id="MobiDB-lite"/>
    </source>
</evidence>
<feature type="transmembrane region" description="Helical" evidence="2">
    <location>
        <begin position="101"/>
        <end position="118"/>
    </location>
</feature>
<feature type="transmembrane region" description="Helical" evidence="2">
    <location>
        <begin position="78"/>
        <end position="95"/>
    </location>
</feature>
<dbReference type="Gene3D" id="1.25.40.10">
    <property type="entry name" value="Tetratricopeptide repeat domain"/>
    <property type="match status" value="1"/>
</dbReference>
<keyword evidence="2" id="KW-1133">Transmembrane helix</keyword>
<dbReference type="EMBL" id="JBHSJB010000025">
    <property type="protein sequence ID" value="MFC5057069.1"/>
    <property type="molecule type" value="Genomic_DNA"/>
</dbReference>